<proteinExistence type="predicted"/>
<evidence type="ECO:0000313" key="1">
    <source>
        <dbReference type="Proteomes" id="UP001732720"/>
    </source>
</evidence>
<dbReference type="Proteomes" id="UP001732720">
    <property type="component" value="Chromosome 4"/>
</dbReference>
<accession>A0AC58MG98</accession>
<protein>
    <submittedName>
        <fullName evidence="2">Uncharacterized protein</fullName>
    </submittedName>
</protein>
<sequence>MRRFLNCKRGLDWVHRTVSHRNLGSGPTVDTSSTQGQAGNCGQGSPVRAGALQRPRPLPAFHPGLGKGRARAEGRAAAEKKDVWEAGEWGGSEAGLTPSRSPAWLRLVPQSCRPALGLPSLPPSLAFPSLRSDPAAWTPTGRLGSGRGRLGASDEGTGQVWGWRELPPGRGARRARPRGAPFAAALVASRGEPRKGGGRRGGQCQAGLLRAGASHPPSLGVPRVTAAAARQLLLLALLPTPAPGRCALAFPTEHLDGRACFHGESRVWTRPEARWSHDRIPRPRLAAVGTRTFASG</sequence>
<evidence type="ECO:0000313" key="2">
    <source>
        <dbReference type="RefSeq" id="XP_073928417.1"/>
    </source>
</evidence>
<name>A0AC58MG98_CASCN</name>
<organism evidence="1 2">
    <name type="scientific">Castor canadensis</name>
    <name type="common">American beaver</name>
    <dbReference type="NCBI Taxonomy" id="51338"/>
    <lineage>
        <taxon>Eukaryota</taxon>
        <taxon>Metazoa</taxon>
        <taxon>Chordata</taxon>
        <taxon>Craniata</taxon>
        <taxon>Vertebrata</taxon>
        <taxon>Euteleostomi</taxon>
        <taxon>Mammalia</taxon>
        <taxon>Eutheria</taxon>
        <taxon>Euarchontoglires</taxon>
        <taxon>Glires</taxon>
        <taxon>Rodentia</taxon>
        <taxon>Castorimorpha</taxon>
        <taxon>Castoridae</taxon>
        <taxon>Castor</taxon>
    </lineage>
</organism>
<reference evidence="2" key="1">
    <citation type="submission" date="2025-08" db="UniProtKB">
        <authorList>
            <consortium name="RefSeq"/>
        </authorList>
    </citation>
    <scope>IDENTIFICATION</scope>
</reference>
<keyword evidence="1" id="KW-1185">Reference proteome</keyword>
<dbReference type="RefSeq" id="XP_073928417.1">
    <property type="nucleotide sequence ID" value="XM_074072316.1"/>
</dbReference>
<gene>
    <name evidence="2" type="primary">LOC141422715</name>
</gene>